<proteinExistence type="predicted"/>
<evidence type="ECO:0000313" key="3">
    <source>
        <dbReference type="Proteomes" id="UP001159363"/>
    </source>
</evidence>
<evidence type="ECO:0000313" key="2">
    <source>
        <dbReference type="EMBL" id="KAJ8867219.1"/>
    </source>
</evidence>
<comment type="caution">
    <text evidence="2">The sequence shown here is derived from an EMBL/GenBank/DDBJ whole genome shotgun (WGS) entry which is preliminary data.</text>
</comment>
<feature type="region of interest" description="Disordered" evidence="1">
    <location>
        <begin position="1"/>
        <end position="28"/>
    </location>
</feature>
<gene>
    <name evidence="2" type="ORF">PR048_031017</name>
</gene>
<protein>
    <submittedName>
        <fullName evidence="2">Uncharacterized protein</fullName>
    </submittedName>
</protein>
<evidence type="ECO:0000256" key="1">
    <source>
        <dbReference type="SAM" id="MobiDB-lite"/>
    </source>
</evidence>
<dbReference type="EMBL" id="JARBHB010000015">
    <property type="protein sequence ID" value="KAJ8867219.1"/>
    <property type="molecule type" value="Genomic_DNA"/>
</dbReference>
<name>A0ABQ9G438_9NEOP</name>
<keyword evidence="3" id="KW-1185">Reference proteome</keyword>
<accession>A0ABQ9G438</accession>
<sequence>MRVIEVNMERHRNEGAGEAGDPRPGIEPGSPWWEASMLADIIEVEVLRDDEGDLWSSAGMQGRGKREISEKTRQPAVSSCTIPLAKIRE</sequence>
<dbReference type="Proteomes" id="UP001159363">
    <property type="component" value="Chromosome 14"/>
</dbReference>
<reference evidence="2 3" key="1">
    <citation type="submission" date="2023-02" db="EMBL/GenBank/DDBJ databases">
        <title>LHISI_Scaffold_Assembly.</title>
        <authorList>
            <person name="Stuart O.P."/>
            <person name="Cleave R."/>
            <person name="Magrath M.J.L."/>
            <person name="Mikheyev A.S."/>
        </authorList>
    </citation>
    <scope>NUCLEOTIDE SEQUENCE [LARGE SCALE GENOMIC DNA]</scope>
    <source>
        <strain evidence="2">Daus_M_001</strain>
        <tissue evidence="2">Leg muscle</tissue>
    </source>
</reference>
<organism evidence="2 3">
    <name type="scientific">Dryococelus australis</name>
    <dbReference type="NCBI Taxonomy" id="614101"/>
    <lineage>
        <taxon>Eukaryota</taxon>
        <taxon>Metazoa</taxon>
        <taxon>Ecdysozoa</taxon>
        <taxon>Arthropoda</taxon>
        <taxon>Hexapoda</taxon>
        <taxon>Insecta</taxon>
        <taxon>Pterygota</taxon>
        <taxon>Neoptera</taxon>
        <taxon>Polyneoptera</taxon>
        <taxon>Phasmatodea</taxon>
        <taxon>Verophasmatodea</taxon>
        <taxon>Anareolatae</taxon>
        <taxon>Phasmatidae</taxon>
        <taxon>Eurycanthinae</taxon>
        <taxon>Dryococelus</taxon>
    </lineage>
</organism>